<feature type="region of interest" description="Disordered" evidence="1">
    <location>
        <begin position="463"/>
        <end position="543"/>
    </location>
</feature>
<evidence type="ECO:0000313" key="2">
    <source>
        <dbReference type="EMBL" id="CAI4058443.1"/>
    </source>
</evidence>
<reference evidence="2" key="1">
    <citation type="submission" date="2022-10" db="EMBL/GenBank/DDBJ databases">
        <authorList>
            <person name="Byrne P K."/>
        </authorList>
    </citation>
    <scope>NUCLEOTIDE SEQUENCE</scope>
    <source>
        <strain evidence="2">IFO1802</strain>
    </source>
</reference>
<proteinExistence type="predicted"/>
<sequence length="885" mass="99288">MDTAGTDAAEAAAASVNGRRFAQSTSPKVSVRSQDSLFLITYSNIQQPLVHASLADRYPSLTKLNILFYIDIPTIDYYNDEMTHNKLSRLNKRFKLHRLKNSIAQSFSNTSSAEDNDRFWEELKELINSRNTPQKKFDLNVLVSSSGSLRYVETIRFLVEKLFNSFKSLYVQEKLNLAFQINVSPTSFKWFSTFLNAELLNLKIINWQNIGSFTKTIQNSRSLPFKEYYTKLNEKFTSSNHSAVSMQDQTVLDSIVIVTNSTGVKALLTLLSDHPLTSLISQESIKALHEYSDAANDDKNDDQANTSLKRNSSSLLNFQNSVLTSNKDKSVRIRSLSINRKSNRAHMFKTNESITTIPSTTINNLIGQEPGLRKQPSATALHLQSHLHPHSRSQSYSSSNMSRSPSPFPYGKTPSNDKLVYDELNNQINEVQDRVKNEEIAQYNNNNYDDFAEDEEQDRTSYADDYGYDYEDGEEEDGDEDEEEDEDDDDDEDDEEDDEDDDDDDDDEGLSFYAPSILSRSGSSTDMLSTGMDSMANKSKETRGRFRSLSLMDPALQKPFNQKFANNKLLGPAAAKAPQRSSSSNHFTNVYVHDGDFDGTDPIDNKRNVSSATLIKRKSLMNRILTPSISNGLIPPEFISRISTPSTSASSSNSSLNDMSVASNAFSKLLNDTSKKQNFLNSPIPQHTQQASPLLLRNNSNNNLLFEKNLINKSFEELRRQPSVNFFSTLMNGNLEKNGLALNFKSKTPTDALMGCSIKNNTNGSHSLLNLEEEDQIMSGCFTKECEDDNDSTNSTIIPNHPDIDNYNDNDNDNNTGINSNNFNLNLYDDNDDPDSTDVTLEAETHSHSNSVVTKPVYKKAVTLDLYGEDDMDNMGGWVLGGNAR</sequence>
<feature type="compositionally biased region" description="Acidic residues" evidence="1">
    <location>
        <begin position="466"/>
        <end position="509"/>
    </location>
</feature>
<evidence type="ECO:0000256" key="1">
    <source>
        <dbReference type="SAM" id="MobiDB-lite"/>
    </source>
</evidence>
<dbReference type="GeneID" id="80923135"/>
<keyword evidence="3" id="KW-1185">Reference proteome</keyword>
<feature type="compositionally biased region" description="Polar residues" evidence="1">
    <location>
        <begin position="518"/>
        <end position="532"/>
    </location>
</feature>
<evidence type="ECO:0008006" key="4">
    <source>
        <dbReference type="Google" id="ProtNLM"/>
    </source>
</evidence>
<protein>
    <recommendedName>
        <fullName evidence="4">YDR186C-like protein</fullName>
    </recommendedName>
</protein>
<feature type="region of interest" description="Disordered" evidence="1">
    <location>
        <begin position="789"/>
        <end position="837"/>
    </location>
</feature>
<feature type="compositionally biased region" description="Low complexity" evidence="1">
    <location>
        <begin position="392"/>
        <end position="405"/>
    </location>
</feature>
<dbReference type="AlphaFoldDB" id="A0AA35JDV4"/>
<dbReference type="RefSeq" id="XP_056086835.1">
    <property type="nucleotide sequence ID" value="XM_056226967.1"/>
</dbReference>
<organism evidence="2 3">
    <name type="scientific">Saccharomyces kudriavzevii (strain ATCC MYA-4449 / AS 2.2408 / CBS 8840 / NBRC 1802 / NCYC 2889)</name>
    <name type="common">Yeast</name>
    <dbReference type="NCBI Taxonomy" id="226230"/>
    <lineage>
        <taxon>Eukaryota</taxon>
        <taxon>Fungi</taxon>
        <taxon>Dikarya</taxon>
        <taxon>Ascomycota</taxon>
        <taxon>Saccharomycotina</taxon>
        <taxon>Saccharomycetes</taxon>
        <taxon>Saccharomycetales</taxon>
        <taxon>Saccharomycetaceae</taxon>
        <taxon>Saccharomyces</taxon>
    </lineage>
</organism>
<feature type="region of interest" description="Disordered" evidence="1">
    <location>
        <begin position="366"/>
        <end position="418"/>
    </location>
</feature>
<evidence type="ECO:0000313" key="3">
    <source>
        <dbReference type="Proteomes" id="UP001162087"/>
    </source>
</evidence>
<dbReference type="Proteomes" id="UP001162087">
    <property type="component" value="Chromosome 4"/>
</dbReference>
<accession>A0AA35JDV4</accession>
<name>A0AA35JDV4_SACK1</name>
<dbReference type="EMBL" id="OX365899">
    <property type="protein sequence ID" value="CAI4058443.1"/>
    <property type="molecule type" value="Genomic_DNA"/>
</dbReference>
<gene>
    <name evidence="2" type="primary">SKDI04G4090</name>
    <name evidence="2" type="ORF">SKDI_04G4090</name>
</gene>
<feature type="compositionally biased region" description="Low complexity" evidence="1">
    <location>
        <begin position="813"/>
        <end position="828"/>
    </location>
</feature>